<dbReference type="FunCoup" id="A0A2G5D400">
    <property type="interactions" value="420"/>
</dbReference>
<dbReference type="PANTHER" id="PTHR23155">
    <property type="entry name" value="DISEASE RESISTANCE PROTEIN RP"/>
    <property type="match status" value="1"/>
</dbReference>
<dbReference type="InterPro" id="IPR002182">
    <property type="entry name" value="NB-ARC"/>
</dbReference>
<dbReference type="Pfam" id="PF00931">
    <property type="entry name" value="NB-ARC"/>
    <property type="match status" value="1"/>
</dbReference>
<dbReference type="InterPro" id="IPR032675">
    <property type="entry name" value="LRR_dom_sf"/>
</dbReference>
<dbReference type="InterPro" id="IPR036388">
    <property type="entry name" value="WH-like_DNA-bd_sf"/>
</dbReference>
<evidence type="ECO:0000256" key="3">
    <source>
        <dbReference type="ARBA" id="ARBA00022821"/>
    </source>
</evidence>
<dbReference type="Gene3D" id="1.20.5.4130">
    <property type="match status" value="1"/>
</dbReference>
<dbReference type="Gene3D" id="3.40.50.300">
    <property type="entry name" value="P-loop containing nucleotide triphosphate hydrolases"/>
    <property type="match status" value="1"/>
</dbReference>
<dbReference type="InterPro" id="IPR042197">
    <property type="entry name" value="Apaf_helical"/>
</dbReference>
<feature type="domain" description="Disease resistance N-terminal" evidence="5">
    <location>
        <begin position="6"/>
        <end position="90"/>
    </location>
</feature>
<evidence type="ECO:0000313" key="8">
    <source>
        <dbReference type="EMBL" id="PIA38241.1"/>
    </source>
</evidence>
<dbReference type="FunFam" id="1.10.10.10:FF:000322">
    <property type="entry name" value="Probable disease resistance protein At1g63360"/>
    <property type="match status" value="1"/>
</dbReference>
<dbReference type="Gene3D" id="3.80.10.10">
    <property type="entry name" value="Ribonuclease Inhibitor"/>
    <property type="match status" value="1"/>
</dbReference>
<dbReference type="Pfam" id="PF23559">
    <property type="entry name" value="WHD_DRP"/>
    <property type="match status" value="1"/>
</dbReference>
<dbReference type="GO" id="GO:0098542">
    <property type="term" value="P:defense response to other organism"/>
    <property type="evidence" value="ECO:0007669"/>
    <property type="project" value="TreeGrafter"/>
</dbReference>
<dbReference type="GO" id="GO:0043531">
    <property type="term" value="F:ADP binding"/>
    <property type="evidence" value="ECO:0007669"/>
    <property type="project" value="InterPro"/>
</dbReference>
<protein>
    <recommendedName>
        <fullName evidence="10">NB-ARC domain-containing protein</fullName>
    </recommendedName>
</protein>
<dbReference type="AlphaFoldDB" id="A0A2G5D400"/>
<evidence type="ECO:0008006" key="10">
    <source>
        <dbReference type="Google" id="ProtNLM"/>
    </source>
</evidence>
<dbReference type="STRING" id="218851.A0A2G5D400"/>
<dbReference type="SUPFAM" id="SSF52540">
    <property type="entry name" value="P-loop containing nucleoside triphosphate hydrolases"/>
    <property type="match status" value="1"/>
</dbReference>
<dbReference type="CDD" id="cd14798">
    <property type="entry name" value="RX-CC_like"/>
    <property type="match status" value="1"/>
</dbReference>
<dbReference type="Gene3D" id="1.10.8.430">
    <property type="entry name" value="Helical domain of apoptotic protease-activating factors"/>
    <property type="match status" value="1"/>
</dbReference>
<dbReference type="Gene3D" id="1.10.10.10">
    <property type="entry name" value="Winged helix-like DNA-binding domain superfamily/Winged helix DNA-binding domain"/>
    <property type="match status" value="1"/>
</dbReference>
<feature type="domain" description="NB-ARC" evidence="4">
    <location>
        <begin position="171"/>
        <end position="267"/>
    </location>
</feature>
<organism evidence="8 9">
    <name type="scientific">Aquilegia coerulea</name>
    <name type="common">Rocky mountain columbine</name>
    <dbReference type="NCBI Taxonomy" id="218851"/>
    <lineage>
        <taxon>Eukaryota</taxon>
        <taxon>Viridiplantae</taxon>
        <taxon>Streptophyta</taxon>
        <taxon>Embryophyta</taxon>
        <taxon>Tracheophyta</taxon>
        <taxon>Spermatophyta</taxon>
        <taxon>Magnoliopsida</taxon>
        <taxon>Ranunculales</taxon>
        <taxon>Ranunculaceae</taxon>
        <taxon>Thalictroideae</taxon>
        <taxon>Aquilegia</taxon>
    </lineage>
</organism>
<dbReference type="InterPro" id="IPR058922">
    <property type="entry name" value="WHD_DRP"/>
</dbReference>
<evidence type="ECO:0000256" key="2">
    <source>
        <dbReference type="ARBA" id="ARBA00022741"/>
    </source>
</evidence>
<dbReference type="OrthoDB" id="6161812at2759"/>
<accession>A0A2G5D400</accession>
<keyword evidence="9" id="KW-1185">Reference proteome</keyword>
<evidence type="ECO:0000313" key="9">
    <source>
        <dbReference type="Proteomes" id="UP000230069"/>
    </source>
</evidence>
<dbReference type="Pfam" id="PF23598">
    <property type="entry name" value="LRR_14"/>
    <property type="match status" value="1"/>
</dbReference>
<dbReference type="FunFam" id="1.10.8.430:FF:000003">
    <property type="entry name" value="Probable disease resistance protein At5g66910"/>
    <property type="match status" value="1"/>
</dbReference>
<dbReference type="InterPro" id="IPR044974">
    <property type="entry name" value="Disease_R_plants"/>
</dbReference>
<evidence type="ECO:0000259" key="7">
    <source>
        <dbReference type="Pfam" id="PF23598"/>
    </source>
</evidence>
<keyword evidence="3" id="KW-0611">Plant defense</keyword>
<dbReference type="InterPro" id="IPR055414">
    <property type="entry name" value="LRR_R13L4/SHOC2-like"/>
</dbReference>
<dbReference type="InterPro" id="IPR038005">
    <property type="entry name" value="RX-like_CC"/>
</dbReference>
<dbReference type="PANTHER" id="PTHR23155:SF1185">
    <property type="entry name" value="DISEASE RESISTANCE RPP8-LIKE PROTEIN 3-RELATED"/>
    <property type="match status" value="1"/>
</dbReference>
<dbReference type="SUPFAM" id="SSF52047">
    <property type="entry name" value="RNI-like"/>
    <property type="match status" value="1"/>
</dbReference>
<evidence type="ECO:0000259" key="5">
    <source>
        <dbReference type="Pfam" id="PF18052"/>
    </source>
</evidence>
<evidence type="ECO:0000259" key="6">
    <source>
        <dbReference type="Pfam" id="PF23559"/>
    </source>
</evidence>
<feature type="non-terminal residue" evidence="8">
    <location>
        <position position="793"/>
    </location>
</feature>
<evidence type="ECO:0000259" key="4">
    <source>
        <dbReference type="Pfam" id="PF00931"/>
    </source>
</evidence>
<keyword evidence="2" id="KW-0547">Nucleotide-binding</keyword>
<proteinExistence type="predicted"/>
<dbReference type="InterPro" id="IPR041118">
    <property type="entry name" value="Rx_N"/>
</dbReference>
<dbReference type="EMBL" id="KZ305045">
    <property type="protein sequence ID" value="PIA38241.1"/>
    <property type="molecule type" value="Genomic_DNA"/>
</dbReference>
<reference evidence="8 9" key="1">
    <citation type="submission" date="2017-09" db="EMBL/GenBank/DDBJ databases">
        <title>WGS assembly of Aquilegia coerulea Goldsmith.</title>
        <authorList>
            <person name="Hodges S."/>
            <person name="Kramer E."/>
            <person name="Nordborg M."/>
            <person name="Tomkins J."/>
            <person name="Borevitz J."/>
            <person name="Derieg N."/>
            <person name="Yan J."/>
            <person name="Mihaltcheva S."/>
            <person name="Hayes R.D."/>
            <person name="Rokhsar D."/>
        </authorList>
    </citation>
    <scope>NUCLEOTIDE SEQUENCE [LARGE SCALE GENOMIC DNA]</scope>
    <source>
        <strain evidence="9">cv. Goldsmith</strain>
    </source>
</reference>
<dbReference type="Pfam" id="PF18052">
    <property type="entry name" value="Rx_N"/>
    <property type="match status" value="1"/>
</dbReference>
<dbReference type="PRINTS" id="PR00364">
    <property type="entry name" value="DISEASERSIST"/>
</dbReference>
<keyword evidence="1" id="KW-0677">Repeat</keyword>
<dbReference type="Proteomes" id="UP000230069">
    <property type="component" value="Unassembled WGS sequence"/>
</dbReference>
<evidence type="ECO:0000256" key="1">
    <source>
        <dbReference type="ARBA" id="ARBA00022737"/>
    </source>
</evidence>
<name>A0A2G5D400_AQUCA</name>
<feature type="domain" description="Disease resistance R13L4/SHOC-2-like LRR" evidence="7">
    <location>
        <begin position="520"/>
        <end position="793"/>
    </location>
</feature>
<dbReference type="InParanoid" id="A0A2G5D400"/>
<sequence length="793" mass="90564">MAEALVSIVVEKLGGLLLQKITFLRGVRGKFEGLQNELKNIIGFLKAADSMHNQDPHIRVWVADVRDIAYDVEDIIDAFLLKEGEGSTSNNVLKRYAHMPKKLLNFDNFGKEIDDIFAKIKEISDRRKRYKITSDVQKEGTISSPATTMLLRRIYPHTKDDDVVGLVDQTNTLVAELLKEDDRLCVVSIYGMGGLGNSTLTKNVYNHPDVKSHFDCYAWTSISQKLNTVDVLQEILRKVGSLTSKDMAEMKEVELLEKLYAILQRNRSKIMLTTRHMEVAKHADQWSFHLEPRSLTYEEAWELLCRKAFPQDVNGSSSSLPCDFEECGRDIVKKCGGFPLQVIVLGGILASKGTLDEWEVVSKQIGTHTSHGQDGVFSILSLSYKELPYNLKPLFLYLGIFPEDSHISVKKLVRMWMAESLIREEKEGETIEEVGTRYLDELIHRCMVQIGREENFFEVINENLDSSSSSKLARSSKKLRRCAISIGEDRQCIFPKHLTPCLRTVIFNVDRVLLVGPIIRYKDFKFLKVLELIGSLPVEEELEGVLRKLSNLRYLSILGVHGFSCTFYWSFHTFENLVCLQTLEVRSSYFSPRMCDLMSNVMHQLRHWYGHEIRLSEINNMTKLQTLCGVPAGPWITDLVKLTELEKLSIFRLDEELLILLKIAIGGSGLDKLRSLYLQGGANGEEFSFSSDLLEALCRKRYLQKLKLHGKIYKLPSQLPSNLIQLNLICTHLSEDPMPTLKKLQHLLFLELRVSHEGKEMVCSAQGFPQLQHLQIKYLDQLEEWTVEEGAMP</sequence>
<dbReference type="InterPro" id="IPR027417">
    <property type="entry name" value="P-loop_NTPase"/>
</dbReference>
<gene>
    <name evidence="8" type="ORF">AQUCO_02800129v1</name>
</gene>
<feature type="domain" description="Disease resistance protein winged helix" evidence="6">
    <location>
        <begin position="400"/>
        <end position="452"/>
    </location>
</feature>